<dbReference type="STRING" id="648757.Rvan_1287"/>
<feature type="signal peptide" evidence="3">
    <location>
        <begin position="1"/>
        <end position="25"/>
    </location>
</feature>
<feature type="chain" id="PRO_5003172000" evidence="3">
    <location>
        <begin position="26"/>
        <end position="250"/>
    </location>
</feature>
<protein>
    <submittedName>
        <fullName evidence="5">OstA family protein</fullName>
    </submittedName>
</protein>
<dbReference type="HOGENOM" id="CLU_095993_0_0_5"/>
<feature type="domain" description="Organic solvent tolerance-like N-terminal" evidence="4">
    <location>
        <begin position="46"/>
        <end position="194"/>
    </location>
</feature>
<reference evidence="6" key="1">
    <citation type="journal article" date="2011" name="J. Bacteriol.">
        <title>Genome sequences of eight morphologically diverse alphaproteobacteria.</title>
        <authorList>
            <consortium name="US DOE Joint Genome Institute"/>
            <person name="Brown P.J."/>
            <person name="Kysela D.T."/>
            <person name="Buechlein A."/>
            <person name="Hemmerich C."/>
            <person name="Brun Y.V."/>
        </authorList>
    </citation>
    <scope>NUCLEOTIDE SEQUENCE [LARGE SCALE GENOMIC DNA]</scope>
    <source>
        <strain evidence="6">ATCC 17100 / ATH 3.1.1 / DSM 162 / LMG 4299</strain>
    </source>
</reference>
<dbReference type="GO" id="GO:0009279">
    <property type="term" value="C:cell outer membrane"/>
    <property type="evidence" value="ECO:0007669"/>
    <property type="project" value="TreeGrafter"/>
</dbReference>
<dbReference type="AlphaFoldDB" id="E3I599"/>
<gene>
    <name evidence="5" type="ordered locus">Rvan_1287</name>
</gene>
<name>E3I599_RHOVT</name>
<evidence type="ECO:0000259" key="4">
    <source>
        <dbReference type="Pfam" id="PF03968"/>
    </source>
</evidence>
<dbReference type="GO" id="GO:0030288">
    <property type="term" value="C:outer membrane-bounded periplasmic space"/>
    <property type="evidence" value="ECO:0007669"/>
    <property type="project" value="TreeGrafter"/>
</dbReference>
<dbReference type="EMBL" id="CP002292">
    <property type="protein sequence ID" value="ADP70549.1"/>
    <property type="molecule type" value="Genomic_DNA"/>
</dbReference>
<keyword evidence="6" id="KW-1185">Reference proteome</keyword>
<dbReference type="GO" id="GO:0017089">
    <property type="term" value="F:glycolipid transfer activity"/>
    <property type="evidence" value="ECO:0007669"/>
    <property type="project" value="TreeGrafter"/>
</dbReference>
<accession>E3I599</accession>
<dbReference type="Proteomes" id="UP000001399">
    <property type="component" value="Chromosome"/>
</dbReference>
<feature type="region of interest" description="Disordered" evidence="2">
    <location>
        <begin position="210"/>
        <end position="250"/>
    </location>
</feature>
<dbReference type="KEGG" id="rva:Rvan_1287"/>
<dbReference type="eggNOG" id="COG1934">
    <property type="taxonomic scope" value="Bacteria"/>
</dbReference>
<dbReference type="RefSeq" id="WP_013418952.1">
    <property type="nucleotide sequence ID" value="NC_014664.1"/>
</dbReference>
<evidence type="ECO:0000256" key="2">
    <source>
        <dbReference type="SAM" id="MobiDB-lite"/>
    </source>
</evidence>
<organism evidence="5 6">
    <name type="scientific">Rhodomicrobium vannielii (strain ATCC 17100 / DSM 162 / LMG 4299 / NCIMB 10020 / ATH 3.1.1)</name>
    <dbReference type="NCBI Taxonomy" id="648757"/>
    <lineage>
        <taxon>Bacteria</taxon>
        <taxon>Pseudomonadati</taxon>
        <taxon>Pseudomonadota</taxon>
        <taxon>Alphaproteobacteria</taxon>
        <taxon>Hyphomicrobiales</taxon>
        <taxon>Hyphomicrobiaceae</taxon>
        <taxon>Rhodomicrobium</taxon>
    </lineage>
</organism>
<dbReference type="Pfam" id="PF03968">
    <property type="entry name" value="LptD_N"/>
    <property type="match status" value="1"/>
</dbReference>
<proteinExistence type="predicted"/>
<keyword evidence="1 3" id="KW-0732">Signal</keyword>
<dbReference type="Gene3D" id="2.60.450.10">
    <property type="entry name" value="Lipopolysaccharide (LPS) transport protein A like domain"/>
    <property type="match status" value="1"/>
</dbReference>
<dbReference type="InterPro" id="IPR052037">
    <property type="entry name" value="LPS_export_LptA"/>
</dbReference>
<dbReference type="OrthoDB" id="9811926at2"/>
<evidence type="ECO:0000256" key="1">
    <source>
        <dbReference type="ARBA" id="ARBA00022729"/>
    </source>
</evidence>
<dbReference type="PANTHER" id="PTHR36504:SF1">
    <property type="entry name" value="LIPOPOLYSACCHARIDE EXPORT SYSTEM PROTEIN LPTA"/>
    <property type="match status" value="1"/>
</dbReference>
<dbReference type="GO" id="GO:0015920">
    <property type="term" value="P:lipopolysaccharide transport"/>
    <property type="evidence" value="ECO:0007669"/>
    <property type="project" value="TreeGrafter"/>
</dbReference>
<evidence type="ECO:0000313" key="5">
    <source>
        <dbReference type="EMBL" id="ADP70549.1"/>
    </source>
</evidence>
<dbReference type="InterPro" id="IPR005653">
    <property type="entry name" value="OstA-like_N"/>
</dbReference>
<evidence type="ECO:0000313" key="6">
    <source>
        <dbReference type="Proteomes" id="UP000001399"/>
    </source>
</evidence>
<evidence type="ECO:0000256" key="3">
    <source>
        <dbReference type="SAM" id="SignalP"/>
    </source>
</evidence>
<sequence>MIAEKALLAFALMLSAAVMSIPSYAQTPGSGFRGIGSGDNAKKPIDIESDRLEVDDKRHVAIFIGNVSANQGDYNLRAPRLEVTYERQGGDSAGGKAQKLVSAPGGDSPAKSPKTATDAAAAADPISSGQIRYIRALGGHVVVTNKKDEQEVTGDEALYDVKGQKITMTGKEVILSQKANVVKGRQLSIDLETGRATVIPEKGRVQAIFDQGAAKGVLPADSPLGGKKKREAAPAEPQPQPRSGWQPQNQ</sequence>
<feature type="region of interest" description="Disordered" evidence="2">
    <location>
        <begin position="86"/>
        <end position="122"/>
    </location>
</feature>
<dbReference type="PANTHER" id="PTHR36504">
    <property type="entry name" value="LIPOPOLYSACCHARIDE EXPORT SYSTEM PROTEIN LPTA"/>
    <property type="match status" value="1"/>
</dbReference>